<keyword evidence="1" id="KW-0560">Oxidoreductase</keyword>
<evidence type="ECO:0000313" key="4">
    <source>
        <dbReference type="Proteomes" id="UP000240429"/>
    </source>
</evidence>
<dbReference type="InterPro" id="IPR019965">
    <property type="entry name" value="PPOX_F420-dep_Rv2061_put"/>
</dbReference>
<dbReference type="Proteomes" id="UP000240429">
    <property type="component" value="Unassembled WGS sequence"/>
</dbReference>
<dbReference type="AlphaFoldDB" id="A0A2P8QEV9"/>
<organism evidence="3 4">
    <name type="scientific">Streptomyces dioscori</name>
    <dbReference type="NCBI Taxonomy" id="2109333"/>
    <lineage>
        <taxon>Bacteria</taxon>
        <taxon>Bacillati</taxon>
        <taxon>Actinomycetota</taxon>
        <taxon>Actinomycetes</taxon>
        <taxon>Kitasatosporales</taxon>
        <taxon>Streptomycetaceae</taxon>
        <taxon>Streptomyces</taxon>
        <taxon>Streptomyces aurantiacus group</taxon>
    </lineage>
</organism>
<dbReference type="PANTHER" id="PTHR35176">
    <property type="entry name" value="HEME OXYGENASE HI_0854-RELATED"/>
    <property type="match status" value="1"/>
</dbReference>
<comment type="caution">
    <text evidence="3">The sequence shown here is derived from an EMBL/GenBank/DDBJ whole genome shotgun (WGS) entry which is preliminary data.</text>
</comment>
<dbReference type="GO" id="GO:0070967">
    <property type="term" value="F:coenzyme F420 binding"/>
    <property type="evidence" value="ECO:0007669"/>
    <property type="project" value="TreeGrafter"/>
</dbReference>
<feature type="region of interest" description="Disordered" evidence="2">
    <location>
        <begin position="166"/>
        <end position="189"/>
    </location>
</feature>
<dbReference type="RefSeq" id="WP_107014547.1">
    <property type="nucleotide sequence ID" value="NZ_KZ679038.1"/>
</dbReference>
<name>A0A2P8QEV9_9ACTN</name>
<dbReference type="Gene3D" id="2.30.110.10">
    <property type="entry name" value="Electron Transport, Fmn-binding Protein, Chain A"/>
    <property type="match status" value="1"/>
</dbReference>
<reference evidence="3 4" key="1">
    <citation type="submission" date="2018-03" db="EMBL/GenBank/DDBJ databases">
        <title>Streptomyces dioscori sp. nov., a novel endophytic actinobacterium isolated from bulbil of Dioscorea bulbifera L.</title>
        <authorList>
            <person name="Zhikuan W."/>
        </authorList>
    </citation>
    <scope>NUCLEOTIDE SEQUENCE [LARGE SCALE GENOMIC DNA]</scope>
    <source>
        <strain evidence="3 4">A217</strain>
    </source>
</reference>
<gene>
    <name evidence="3" type="ORF">C6Y14_01300</name>
</gene>
<dbReference type="PANTHER" id="PTHR35176:SF11">
    <property type="entry name" value="PYRIDOXAMINE 5'-PHOSPHATE OXIDASE FAMILY PROTEIN"/>
    <property type="match status" value="1"/>
</dbReference>
<evidence type="ECO:0000256" key="2">
    <source>
        <dbReference type="SAM" id="MobiDB-lite"/>
    </source>
</evidence>
<sequence>MPRLLSKEWWEERVLRMYDSWRDPVTWHVTETPEGPGDLRQFKRRRFALLVTYKRSGDAVPSAMWFGLKDGRAYLRTGCDSWKVRRMRNNPQVLFAPSNIRGKPKGAVLACTARILPDEEKPAAARIIAGAYGAGRKLYDRTVATVYEEAAYIEITPNALLKAEAEAEAETRARAEEEAAGRRVEQARD</sequence>
<accession>A0A2P8QEV9</accession>
<keyword evidence="4" id="KW-1185">Reference proteome</keyword>
<proteinExistence type="predicted"/>
<evidence type="ECO:0000256" key="1">
    <source>
        <dbReference type="ARBA" id="ARBA00023002"/>
    </source>
</evidence>
<dbReference type="EMBL" id="PYBJ01000001">
    <property type="protein sequence ID" value="PSM44791.1"/>
    <property type="molecule type" value="Genomic_DNA"/>
</dbReference>
<evidence type="ECO:0000313" key="3">
    <source>
        <dbReference type="EMBL" id="PSM44791.1"/>
    </source>
</evidence>
<dbReference type="GO" id="GO:0005829">
    <property type="term" value="C:cytosol"/>
    <property type="evidence" value="ECO:0007669"/>
    <property type="project" value="TreeGrafter"/>
</dbReference>
<dbReference type="GO" id="GO:0016627">
    <property type="term" value="F:oxidoreductase activity, acting on the CH-CH group of donors"/>
    <property type="evidence" value="ECO:0007669"/>
    <property type="project" value="TreeGrafter"/>
</dbReference>
<dbReference type="SUPFAM" id="SSF50475">
    <property type="entry name" value="FMN-binding split barrel"/>
    <property type="match status" value="1"/>
</dbReference>
<dbReference type="NCBIfam" id="TIGR03666">
    <property type="entry name" value="Rv2061_F420"/>
    <property type="match status" value="1"/>
</dbReference>
<dbReference type="OrthoDB" id="5738083at2"/>
<protein>
    <submittedName>
        <fullName evidence="3">Uncharacterized protein</fullName>
    </submittedName>
</protein>
<dbReference type="InterPro" id="IPR052019">
    <property type="entry name" value="F420H2_bilvrd_red/Heme_oxyg"/>
</dbReference>
<dbReference type="InterPro" id="IPR012349">
    <property type="entry name" value="Split_barrel_FMN-bd"/>
</dbReference>